<dbReference type="InterPro" id="IPR011042">
    <property type="entry name" value="6-blade_b-propeller_TolB-like"/>
</dbReference>
<accession>A0A212LEH1</accession>
<comment type="similarity">
    <text evidence="1">Belongs to the TolB family.</text>
</comment>
<dbReference type="EMBL" id="FMJD01000007">
    <property type="protein sequence ID" value="SCM75951.1"/>
    <property type="molecule type" value="Genomic_DNA"/>
</dbReference>
<organism evidence="2">
    <name type="scientific">uncultured Pleomorphomonas sp</name>
    <dbReference type="NCBI Taxonomy" id="442121"/>
    <lineage>
        <taxon>Bacteria</taxon>
        <taxon>Pseudomonadati</taxon>
        <taxon>Pseudomonadota</taxon>
        <taxon>Alphaproteobacteria</taxon>
        <taxon>Hyphomicrobiales</taxon>
        <taxon>Pleomorphomonadaceae</taxon>
        <taxon>Pleomorphomonas</taxon>
        <taxon>environmental samples</taxon>
    </lineage>
</organism>
<dbReference type="SUPFAM" id="SSF82171">
    <property type="entry name" value="DPP6 N-terminal domain-like"/>
    <property type="match status" value="1"/>
</dbReference>
<dbReference type="PANTHER" id="PTHR36842:SF1">
    <property type="entry name" value="PROTEIN TOLB"/>
    <property type="match status" value="1"/>
</dbReference>
<sequence>MGSEVAIFRLESRTVNTVLKTDRLVEAPNWTRDGKALVINGDGRLYRVDLADPAMIEIDTGFAGTCNNDHGISPDGTLLAISDSTERGSSGIYTLPIAGGQPTAVTDKVPSYWHGWSPDGRTLAYVANRTGTFQVYTIPVGGGAEREITSGFEHCDGPDYSPDGVWIWFNGEKNGAVDLWRIRPDGSDLQKMTDDERVNWFPHPSPDGRHVAYLAYLPGVKSHPRDEHVELRLMPAEGGKPEVLLPLYGGQGTINVPSWAPDSSAFAFVRYDQDK</sequence>
<dbReference type="InterPro" id="IPR011659">
    <property type="entry name" value="WD40"/>
</dbReference>
<dbReference type="RefSeq" id="WP_288196238.1">
    <property type="nucleotide sequence ID" value="NZ_LT608334.1"/>
</dbReference>
<evidence type="ECO:0000313" key="2">
    <source>
        <dbReference type="EMBL" id="SCM75951.1"/>
    </source>
</evidence>
<reference evidence="2" key="1">
    <citation type="submission" date="2016-08" db="EMBL/GenBank/DDBJ databases">
        <authorList>
            <person name="Seilhamer J.J."/>
        </authorList>
    </citation>
    <scope>NUCLEOTIDE SEQUENCE</scope>
    <source>
        <strain evidence="2">86</strain>
    </source>
</reference>
<gene>
    <name evidence="2" type="ORF">KL86PLE_30398</name>
</gene>
<dbReference type="Gene3D" id="2.120.10.30">
    <property type="entry name" value="TolB, C-terminal domain"/>
    <property type="match status" value="1"/>
</dbReference>
<proteinExistence type="inferred from homology"/>
<evidence type="ECO:0000256" key="1">
    <source>
        <dbReference type="ARBA" id="ARBA00009820"/>
    </source>
</evidence>
<dbReference type="PANTHER" id="PTHR36842">
    <property type="entry name" value="PROTEIN TOLB HOMOLOG"/>
    <property type="match status" value="1"/>
</dbReference>
<protein>
    <submittedName>
        <fullName evidence="2">Uncharacterized protein</fullName>
    </submittedName>
</protein>
<name>A0A212LEH1_9HYPH</name>
<dbReference type="Pfam" id="PF07676">
    <property type="entry name" value="PD40"/>
    <property type="match status" value="2"/>
</dbReference>
<dbReference type="AlphaFoldDB" id="A0A212LEH1"/>